<protein>
    <recommendedName>
        <fullName evidence="2">Signal transduction histidine kinase internal region domain-containing protein</fullName>
    </recommendedName>
</protein>
<feature type="transmembrane region" description="Helical" evidence="1">
    <location>
        <begin position="135"/>
        <end position="160"/>
    </location>
</feature>
<dbReference type="InterPro" id="IPR050640">
    <property type="entry name" value="Bact_2-comp_sensor_kinase"/>
</dbReference>
<dbReference type="GO" id="GO:0000155">
    <property type="term" value="F:phosphorelay sensor kinase activity"/>
    <property type="evidence" value="ECO:0007669"/>
    <property type="project" value="InterPro"/>
</dbReference>
<dbReference type="InterPro" id="IPR010559">
    <property type="entry name" value="Sig_transdc_His_kin_internal"/>
</dbReference>
<feature type="domain" description="Signal transduction histidine kinase internal region" evidence="2">
    <location>
        <begin position="237"/>
        <end position="315"/>
    </location>
</feature>
<keyword evidence="1" id="KW-0812">Transmembrane</keyword>
<dbReference type="PANTHER" id="PTHR34220:SF7">
    <property type="entry name" value="SENSOR HISTIDINE KINASE YPDA"/>
    <property type="match status" value="1"/>
</dbReference>
<keyword evidence="4" id="KW-1185">Reference proteome</keyword>
<proteinExistence type="predicted"/>
<dbReference type="Proteomes" id="UP000317646">
    <property type="component" value="Unassembled WGS sequence"/>
</dbReference>
<dbReference type="EMBL" id="RCYZ01000003">
    <property type="protein sequence ID" value="TPG66448.1"/>
    <property type="molecule type" value="Genomic_DNA"/>
</dbReference>
<keyword evidence="1" id="KW-1133">Transmembrane helix</keyword>
<evidence type="ECO:0000256" key="1">
    <source>
        <dbReference type="SAM" id="Phobius"/>
    </source>
</evidence>
<dbReference type="Gene3D" id="3.30.565.10">
    <property type="entry name" value="Histidine kinase-like ATPase, C-terminal domain"/>
    <property type="match status" value="1"/>
</dbReference>
<feature type="transmembrane region" description="Helical" evidence="1">
    <location>
        <begin position="74"/>
        <end position="93"/>
    </location>
</feature>
<dbReference type="SUPFAM" id="SSF55874">
    <property type="entry name" value="ATPase domain of HSP90 chaperone/DNA topoisomerase II/histidine kinase"/>
    <property type="match status" value="1"/>
</dbReference>
<dbReference type="GO" id="GO:0016020">
    <property type="term" value="C:membrane"/>
    <property type="evidence" value="ECO:0007669"/>
    <property type="project" value="InterPro"/>
</dbReference>
<dbReference type="InterPro" id="IPR036890">
    <property type="entry name" value="HATPase_C_sf"/>
</dbReference>
<feature type="transmembrane region" description="Helical" evidence="1">
    <location>
        <begin position="105"/>
        <end position="128"/>
    </location>
</feature>
<sequence length="428" mass="48095">MKKAASIEPGALAGAPGANGSTLAGAAYRAQGVALPANSRGQQQAGPPVSPFSMSKTSAGFANILLGINTSRRATVLLHVAFWAALYCLYFYQSRWFTGDEHPRSTVLIALSKWGVIAGAFYATMYVLHRAYSPLLKLLLVATAWCLTIVSYDLVSYYLYNYINDTVPKLPTYFHNIVKGISVKGPWTFLYDRNAFYLHFLQLNIGLFIPVIIKLGRWAARSRIKAIALEKDNLKLELEFLRAQINPHFLFNTLNSVYSLIEDKDKTAAFIIVSLSDMMRYALYDAATTEVDVAKELAFIQNYIEIQQIRHRRRLEVELEIAPDLGPQRIPPLLLINFVENAVKHGVDKLRHDAWVRIRAYRDELGTFCFAVANARPVQAGADVREGIGTRNTRRRLDLLYPGAYSLQTSHTATQFDILLRLWPPHNG</sequence>
<name>A0A502GYP2_9BACT</name>
<evidence type="ECO:0000259" key="2">
    <source>
        <dbReference type="Pfam" id="PF06580"/>
    </source>
</evidence>
<comment type="caution">
    <text evidence="3">The sequence shown here is derived from an EMBL/GenBank/DDBJ whole genome shotgun (WGS) entry which is preliminary data.</text>
</comment>
<dbReference type="Pfam" id="PF06580">
    <property type="entry name" value="His_kinase"/>
    <property type="match status" value="1"/>
</dbReference>
<gene>
    <name evidence="3" type="ORF">EAH73_08535</name>
</gene>
<reference evidence="3 4" key="1">
    <citation type="journal article" date="2019" name="Environ. Microbiol.">
        <title>Species interactions and distinct microbial communities in high Arctic permafrost affected cryosols are associated with the CH4 and CO2 gas fluxes.</title>
        <authorList>
            <person name="Altshuler I."/>
            <person name="Hamel J."/>
            <person name="Turney S."/>
            <person name="Magnuson E."/>
            <person name="Levesque R."/>
            <person name="Greer C."/>
            <person name="Whyte L.G."/>
        </authorList>
    </citation>
    <scope>NUCLEOTIDE SEQUENCE [LARGE SCALE GENOMIC DNA]</scope>
    <source>
        <strain evidence="3 4">S9.2P</strain>
    </source>
</reference>
<feature type="transmembrane region" description="Helical" evidence="1">
    <location>
        <begin position="196"/>
        <end position="215"/>
    </location>
</feature>
<evidence type="ECO:0000313" key="3">
    <source>
        <dbReference type="EMBL" id="TPG66448.1"/>
    </source>
</evidence>
<accession>A0A502GYP2</accession>
<dbReference type="PANTHER" id="PTHR34220">
    <property type="entry name" value="SENSOR HISTIDINE KINASE YPDA"/>
    <property type="match status" value="1"/>
</dbReference>
<keyword evidence="1" id="KW-0472">Membrane</keyword>
<organism evidence="3 4">
    <name type="scientific">Hymenobacter nivis</name>
    <dbReference type="NCBI Taxonomy" id="1850093"/>
    <lineage>
        <taxon>Bacteria</taxon>
        <taxon>Pseudomonadati</taxon>
        <taxon>Bacteroidota</taxon>
        <taxon>Cytophagia</taxon>
        <taxon>Cytophagales</taxon>
        <taxon>Hymenobacteraceae</taxon>
        <taxon>Hymenobacter</taxon>
    </lineage>
</organism>
<evidence type="ECO:0000313" key="4">
    <source>
        <dbReference type="Proteomes" id="UP000317646"/>
    </source>
</evidence>
<dbReference type="AlphaFoldDB" id="A0A502GYP2"/>